<accession>A0A645AXM5</accession>
<reference evidence="2" key="1">
    <citation type="submission" date="2019-08" db="EMBL/GenBank/DDBJ databases">
        <authorList>
            <person name="Kucharzyk K."/>
            <person name="Murdoch R.W."/>
            <person name="Higgins S."/>
            <person name="Loffler F."/>
        </authorList>
    </citation>
    <scope>NUCLEOTIDE SEQUENCE</scope>
</reference>
<evidence type="ECO:0000256" key="1">
    <source>
        <dbReference type="SAM" id="Phobius"/>
    </source>
</evidence>
<proteinExistence type="predicted"/>
<sequence>MNKSKDSYRLPAQALLVLGLVDLLRGFMHTFNIHWAAVNIAGLNLSVAGNDQLFLLGTFGISNFLTGFLFIYLSQRARQTAPYVLIIIPAAYAIGTLGFIVAGLHKQAAFNGLYIMLVYLASCVLIFIKFLLDQRRIRNVENN</sequence>
<name>A0A645AXM5_9ZZZZ</name>
<feature type="transmembrane region" description="Helical" evidence="1">
    <location>
        <begin position="53"/>
        <end position="73"/>
    </location>
</feature>
<keyword evidence="1" id="KW-0812">Transmembrane</keyword>
<evidence type="ECO:0000313" key="2">
    <source>
        <dbReference type="EMBL" id="MPM57051.1"/>
    </source>
</evidence>
<keyword evidence="1" id="KW-1133">Transmembrane helix</keyword>
<dbReference type="EMBL" id="VSSQ01016068">
    <property type="protein sequence ID" value="MPM57051.1"/>
    <property type="molecule type" value="Genomic_DNA"/>
</dbReference>
<gene>
    <name evidence="2" type="ORF">SDC9_103869</name>
</gene>
<feature type="transmembrane region" description="Helical" evidence="1">
    <location>
        <begin position="113"/>
        <end position="132"/>
    </location>
</feature>
<feature type="transmembrane region" description="Helical" evidence="1">
    <location>
        <begin position="80"/>
        <end position="101"/>
    </location>
</feature>
<comment type="caution">
    <text evidence="2">The sequence shown here is derived from an EMBL/GenBank/DDBJ whole genome shotgun (WGS) entry which is preliminary data.</text>
</comment>
<organism evidence="2">
    <name type="scientific">bioreactor metagenome</name>
    <dbReference type="NCBI Taxonomy" id="1076179"/>
    <lineage>
        <taxon>unclassified sequences</taxon>
        <taxon>metagenomes</taxon>
        <taxon>ecological metagenomes</taxon>
    </lineage>
</organism>
<keyword evidence="1" id="KW-0472">Membrane</keyword>
<protein>
    <submittedName>
        <fullName evidence="2">Uncharacterized protein</fullName>
    </submittedName>
</protein>
<feature type="transmembrane region" description="Helical" evidence="1">
    <location>
        <begin position="12"/>
        <end position="33"/>
    </location>
</feature>
<dbReference type="AlphaFoldDB" id="A0A645AXM5"/>